<dbReference type="InterPro" id="IPR050659">
    <property type="entry name" value="Peptidase_M24B"/>
</dbReference>
<dbReference type="PANTHER" id="PTHR46112:SF3">
    <property type="entry name" value="AMINOPEPTIDASE YPDF"/>
    <property type="match status" value="1"/>
</dbReference>
<dbReference type="InterPro" id="IPR000587">
    <property type="entry name" value="Creatinase_N"/>
</dbReference>
<sequence length="417" mass="46127">MNQNRRSFIRAGGLTLAASGIVPAFLQSCTSESLESGLSDMTLGVQALGDNDYLARQEKVKRLMQNDGVDALWIEGGTNLKYFFDLNWWISERVFGVVLPAKGEPVWVCPDFEAPRAEESIRFGKDLRTWEEHNSPYKLLNDVFQSLPAKNIAIDPNVRSFVIEGIRRESDVELIDGSSLIDHCRGIMTEKELAYMELANNITKRAYKWAFSQVESGMIPDDLRTLISEGHKQLGVSGGGWPLFGSNSAFPHGTSKVSGLKDGDIILVDGGCSVEGYQSDVTRTIVFGTPTDKQKQVFDIVKKSQMAAHNAIRPGLPAGDVDRIARKVVEDAGYGPQYKYFVHRIGHGIGMDGHEWPYLVKNNPLPLEPGMTFSNEPGIYIYGEFGIRIEDCFVVTEDGAEFLGGMLCNSLDDPFGE</sequence>
<name>A0A0F9FGG6_9ZZZZ</name>
<dbReference type="InterPro" id="IPR036005">
    <property type="entry name" value="Creatinase/aminopeptidase-like"/>
</dbReference>
<dbReference type="SUPFAM" id="SSF53092">
    <property type="entry name" value="Creatinase/prolidase N-terminal domain"/>
    <property type="match status" value="1"/>
</dbReference>
<dbReference type="InterPro" id="IPR029149">
    <property type="entry name" value="Creatin/AminoP/Spt16_N"/>
</dbReference>
<dbReference type="PANTHER" id="PTHR46112">
    <property type="entry name" value="AMINOPEPTIDASE"/>
    <property type="match status" value="1"/>
</dbReference>
<dbReference type="InterPro" id="IPR000994">
    <property type="entry name" value="Pept_M24"/>
</dbReference>
<dbReference type="SUPFAM" id="SSF55920">
    <property type="entry name" value="Creatinase/aminopeptidase"/>
    <property type="match status" value="1"/>
</dbReference>
<evidence type="ECO:0008006" key="4">
    <source>
        <dbReference type="Google" id="ProtNLM"/>
    </source>
</evidence>
<dbReference type="Gene3D" id="3.90.230.10">
    <property type="entry name" value="Creatinase/methionine aminopeptidase superfamily"/>
    <property type="match status" value="1"/>
</dbReference>
<dbReference type="AlphaFoldDB" id="A0A0F9FGG6"/>
<dbReference type="EMBL" id="LAZR01030535">
    <property type="protein sequence ID" value="KKL56320.1"/>
    <property type="molecule type" value="Genomic_DNA"/>
</dbReference>
<accession>A0A0F9FGG6</accession>
<gene>
    <name evidence="3" type="ORF">LCGC14_2246590</name>
</gene>
<protein>
    <recommendedName>
        <fullName evidence="4">Peptidase M24 domain-containing protein</fullName>
    </recommendedName>
</protein>
<dbReference type="InterPro" id="IPR006311">
    <property type="entry name" value="TAT_signal"/>
</dbReference>
<dbReference type="Gene3D" id="3.40.350.10">
    <property type="entry name" value="Creatinase/prolidase N-terminal domain"/>
    <property type="match status" value="1"/>
</dbReference>
<comment type="caution">
    <text evidence="3">The sequence shown here is derived from an EMBL/GenBank/DDBJ whole genome shotgun (WGS) entry which is preliminary data.</text>
</comment>
<evidence type="ECO:0000259" key="2">
    <source>
        <dbReference type="Pfam" id="PF01321"/>
    </source>
</evidence>
<evidence type="ECO:0000313" key="3">
    <source>
        <dbReference type="EMBL" id="KKL56320.1"/>
    </source>
</evidence>
<dbReference type="Pfam" id="PF01321">
    <property type="entry name" value="Creatinase_N"/>
    <property type="match status" value="1"/>
</dbReference>
<proteinExistence type="predicted"/>
<feature type="domain" description="Creatinase N-terminal" evidence="2">
    <location>
        <begin position="56"/>
        <end position="186"/>
    </location>
</feature>
<reference evidence="3" key="1">
    <citation type="journal article" date="2015" name="Nature">
        <title>Complex archaea that bridge the gap between prokaryotes and eukaryotes.</title>
        <authorList>
            <person name="Spang A."/>
            <person name="Saw J.H."/>
            <person name="Jorgensen S.L."/>
            <person name="Zaremba-Niedzwiedzka K."/>
            <person name="Martijn J."/>
            <person name="Lind A.E."/>
            <person name="van Eijk R."/>
            <person name="Schleper C."/>
            <person name="Guy L."/>
            <person name="Ettema T.J."/>
        </authorList>
    </citation>
    <scope>NUCLEOTIDE SEQUENCE</scope>
</reference>
<evidence type="ECO:0000259" key="1">
    <source>
        <dbReference type="Pfam" id="PF00557"/>
    </source>
</evidence>
<dbReference type="PROSITE" id="PS51257">
    <property type="entry name" value="PROKAR_LIPOPROTEIN"/>
    <property type="match status" value="1"/>
</dbReference>
<dbReference type="Pfam" id="PF00557">
    <property type="entry name" value="Peptidase_M24"/>
    <property type="match status" value="1"/>
</dbReference>
<organism evidence="3">
    <name type="scientific">marine sediment metagenome</name>
    <dbReference type="NCBI Taxonomy" id="412755"/>
    <lineage>
        <taxon>unclassified sequences</taxon>
        <taxon>metagenomes</taxon>
        <taxon>ecological metagenomes</taxon>
    </lineage>
</organism>
<feature type="domain" description="Peptidase M24" evidence="1">
    <location>
        <begin position="195"/>
        <end position="397"/>
    </location>
</feature>
<dbReference type="PROSITE" id="PS51318">
    <property type="entry name" value="TAT"/>
    <property type="match status" value="1"/>
</dbReference>